<sequence length="102" mass="11279">MHGKSNPRFLFLTPPSCTSKCQARRKYIEIPPNQTKKGFTDRRGGGGPKKKPVSRSIKIDLQFPVGGIGCYLKNGCYSQRVRIGALVYLAIVLECLPAEVNL</sequence>
<evidence type="ECO:0008006" key="3">
    <source>
        <dbReference type="Google" id="ProtNLM"/>
    </source>
</evidence>
<accession>A0A9I9E0H6</accession>
<dbReference type="Gene3D" id="1.10.20.10">
    <property type="entry name" value="Histone, subunit A"/>
    <property type="match status" value="1"/>
</dbReference>
<dbReference type="InterPro" id="IPR002119">
    <property type="entry name" value="Histone_H2A"/>
</dbReference>
<dbReference type="GO" id="GO:0003677">
    <property type="term" value="F:DNA binding"/>
    <property type="evidence" value="ECO:0007669"/>
    <property type="project" value="InterPro"/>
</dbReference>
<protein>
    <recommendedName>
        <fullName evidence="3">Histone H2A</fullName>
    </recommendedName>
</protein>
<evidence type="ECO:0000313" key="2">
    <source>
        <dbReference type="EnsemblPlants" id="MELO3C026801.2.1"/>
    </source>
</evidence>
<dbReference type="InterPro" id="IPR009072">
    <property type="entry name" value="Histone-fold"/>
</dbReference>
<dbReference type="SUPFAM" id="SSF47113">
    <property type="entry name" value="Histone-fold"/>
    <property type="match status" value="1"/>
</dbReference>
<dbReference type="GO" id="GO:0000786">
    <property type="term" value="C:nucleosome"/>
    <property type="evidence" value="ECO:0007669"/>
    <property type="project" value="InterPro"/>
</dbReference>
<dbReference type="GO" id="GO:0030527">
    <property type="term" value="F:structural constituent of chromatin"/>
    <property type="evidence" value="ECO:0007669"/>
    <property type="project" value="InterPro"/>
</dbReference>
<dbReference type="EnsemblPlants" id="MELO3C026801.2.1">
    <property type="protein sequence ID" value="MELO3C026801.2.1"/>
    <property type="gene ID" value="MELO3C026801.2"/>
</dbReference>
<dbReference type="PRINTS" id="PR00620">
    <property type="entry name" value="HISTONEH2A"/>
</dbReference>
<evidence type="ECO:0000256" key="1">
    <source>
        <dbReference type="SAM" id="MobiDB-lite"/>
    </source>
</evidence>
<dbReference type="GO" id="GO:0046982">
    <property type="term" value="F:protein heterodimerization activity"/>
    <property type="evidence" value="ECO:0007669"/>
    <property type="project" value="InterPro"/>
</dbReference>
<organism evidence="2">
    <name type="scientific">Cucumis melo</name>
    <name type="common">Muskmelon</name>
    <dbReference type="NCBI Taxonomy" id="3656"/>
    <lineage>
        <taxon>Eukaryota</taxon>
        <taxon>Viridiplantae</taxon>
        <taxon>Streptophyta</taxon>
        <taxon>Embryophyta</taxon>
        <taxon>Tracheophyta</taxon>
        <taxon>Spermatophyta</taxon>
        <taxon>Magnoliopsida</taxon>
        <taxon>eudicotyledons</taxon>
        <taxon>Gunneridae</taxon>
        <taxon>Pentapetalae</taxon>
        <taxon>rosids</taxon>
        <taxon>fabids</taxon>
        <taxon>Cucurbitales</taxon>
        <taxon>Cucurbitaceae</taxon>
        <taxon>Benincaseae</taxon>
        <taxon>Cucumis</taxon>
    </lineage>
</organism>
<reference evidence="2" key="1">
    <citation type="submission" date="2023-03" db="UniProtKB">
        <authorList>
            <consortium name="EnsemblPlants"/>
        </authorList>
    </citation>
    <scope>IDENTIFICATION</scope>
</reference>
<dbReference type="Gramene" id="MELO3C026801.2.1">
    <property type="protein sequence ID" value="MELO3C026801.2.1"/>
    <property type="gene ID" value="MELO3C026801.2"/>
</dbReference>
<dbReference type="PANTHER" id="PTHR23430">
    <property type="entry name" value="HISTONE H2A"/>
    <property type="match status" value="1"/>
</dbReference>
<dbReference type="AlphaFoldDB" id="A0A9I9E0H6"/>
<feature type="region of interest" description="Disordered" evidence="1">
    <location>
        <begin position="32"/>
        <end position="53"/>
    </location>
</feature>
<proteinExistence type="predicted"/>
<name>A0A9I9E0H6_CUCME</name>